<evidence type="ECO:0000256" key="1">
    <source>
        <dbReference type="SAM" id="MobiDB-lite"/>
    </source>
</evidence>
<gene>
    <name evidence="3" type="ORF">THAOC_01311</name>
</gene>
<dbReference type="AlphaFoldDB" id="K0TIM4"/>
<evidence type="ECO:0000259" key="2">
    <source>
        <dbReference type="Pfam" id="PF07059"/>
    </source>
</evidence>
<name>K0TIM4_THAOC</name>
<feature type="region of interest" description="Disordered" evidence="1">
    <location>
        <begin position="259"/>
        <end position="355"/>
    </location>
</feature>
<feature type="compositionally biased region" description="Polar residues" evidence="1">
    <location>
        <begin position="144"/>
        <end position="155"/>
    </location>
</feature>
<sequence length="456" mass="48289">MMRTFTLYGPILCYHEEPDIESVADPSRPRARLNLSKTETIAEMHSKHKPGNPTADLLTVNIYDPIFGGKKKWEMVSTTARVRKGLYIPTPAVSTLRSNAEMPQCCTSREQQLQWYRAINAFDGKPTEGRFSEQGRSPGACSDRASTPTAPGNQMINSPCNKYSAPDLARLVPPAVDEELVARAAARAVQILREDGGGGSLHPPPGTWSVASAAAAVLVANVALHVVRTGSDSAYRMALLATNAVLLYWAATAARSPAAARLKGPRARAAEERSTGGNSASPAAAAPSPTAAHRQAVEGAPDAAMEAGRTMPRAPPIPGTELSRAVDILGESSEGTVRARAASGPDSVRTEPHSYGSVDASTFRLRVGPNYKKNKRKEPSGPALCDLVTMDLLFGSRPLRRVSDRFELPDVPGVTDADTGHGHIPPVIVVNTWLPGEEPSMFGGGRGGDGGGDTYS</sequence>
<dbReference type="Pfam" id="PF07059">
    <property type="entry name" value="EDR2_C"/>
    <property type="match status" value="1"/>
</dbReference>
<dbReference type="Proteomes" id="UP000266841">
    <property type="component" value="Unassembled WGS sequence"/>
</dbReference>
<feature type="compositionally biased region" description="Low complexity" evidence="1">
    <location>
        <begin position="279"/>
        <end position="292"/>
    </location>
</feature>
<comment type="caution">
    <text evidence="3">The sequence shown here is derived from an EMBL/GenBank/DDBJ whole genome shotgun (WGS) entry which is preliminary data.</text>
</comment>
<organism evidence="3 4">
    <name type="scientific">Thalassiosira oceanica</name>
    <name type="common">Marine diatom</name>
    <dbReference type="NCBI Taxonomy" id="159749"/>
    <lineage>
        <taxon>Eukaryota</taxon>
        <taxon>Sar</taxon>
        <taxon>Stramenopiles</taxon>
        <taxon>Ochrophyta</taxon>
        <taxon>Bacillariophyta</taxon>
        <taxon>Coscinodiscophyceae</taxon>
        <taxon>Thalassiosirophycidae</taxon>
        <taxon>Thalassiosirales</taxon>
        <taxon>Thalassiosiraceae</taxon>
        <taxon>Thalassiosira</taxon>
    </lineage>
</organism>
<evidence type="ECO:0000313" key="4">
    <source>
        <dbReference type="Proteomes" id="UP000266841"/>
    </source>
</evidence>
<dbReference type="OrthoDB" id="9970435at2759"/>
<evidence type="ECO:0000313" key="3">
    <source>
        <dbReference type="EMBL" id="EJK76899.1"/>
    </source>
</evidence>
<dbReference type="EMBL" id="AGNL01001569">
    <property type="protein sequence ID" value="EJK76899.1"/>
    <property type="molecule type" value="Genomic_DNA"/>
</dbReference>
<dbReference type="PANTHER" id="PTHR31558">
    <property type="entry name" value="CW14 PROTEIN"/>
    <property type="match status" value="1"/>
</dbReference>
<protein>
    <recommendedName>
        <fullName evidence="2">Protein ENHANCED DISEASE RESISTANCE 2 C-terminal domain-containing protein</fullName>
    </recommendedName>
</protein>
<feature type="domain" description="Protein ENHANCED DISEASE RESISTANCE 2 C-terminal" evidence="2">
    <location>
        <begin position="357"/>
        <end position="440"/>
    </location>
</feature>
<dbReference type="InterPro" id="IPR009769">
    <property type="entry name" value="EDR2_C"/>
</dbReference>
<feature type="region of interest" description="Disordered" evidence="1">
    <location>
        <begin position="127"/>
        <end position="155"/>
    </location>
</feature>
<reference evidence="3 4" key="1">
    <citation type="journal article" date="2012" name="Genome Biol.">
        <title>Genome and low-iron response of an oceanic diatom adapted to chronic iron limitation.</title>
        <authorList>
            <person name="Lommer M."/>
            <person name="Specht M."/>
            <person name="Roy A.S."/>
            <person name="Kraemer L."/>
            <person name="Andreson R."/>
            <person name="Gutowska M.A."/>
            <person name="Wolf J."/>
            <person name="Bergner S.V."/>
            <person name="Schilhabel M.B."/>
            <person name="Klostermeier U.C."/>
            <person name="Beiko R.G."/>
            <person name="Rosenstiel P."/>
            <person name="Hippler M."/>
            <person name="Laroche J."/>
        </authorList>
    </citation>
    <scope>NUCLEOTIDE SEQUENCE [LARGE SCALE GENOMIC DNA]</scope>
    <source>
        <strain evidence="3 4">CCMP1005</strain>
    </source>
</reference>
<keyword evidence="4" id="KW-1185">Reference proteome</keyword>
<accession>K0TIM4</accession>
<proteinExistence type="predicted"/>
<feature type="non-terminal residue" evidence="3">
    <location>
        <position position="456"/>
    </location>
</feature>